<keyword evidence="7" id="KW-0418">Kinase</keyword>
<dbReference type="InterPro" id="IPR008144">
    <property type="entry name" value="Guanylate_kin-like_dom"/>
</dbReference>
<comment type="subcellular location">
    <subcellularLocation>
        <location evidence="1 10">Nucleus</location>
    </subcellularLocation>
</comment>
<organism evidence="12 13">
    <name type="scientific">Albugo candida</name>
    <dbReference type="NCBI Taxonomy" id="65357"/>
    <lineage>
        <taxon>Eukaryota</taxon>
        <taxon>Sar</taxon>
        <taxon>Stramenopiles</taxon>
        <taxon>Oomycota</taxon>
        <taxon>Peronosporomycetes</taxon>
        <taxon>Albuginales</taxon>
        <taxon>Albuginaceae</taxon>
        <taxon>Albugo</taxon>
    </lineage>
</organism>
<evidence type="ECO:0000313" key="12">
    <source>
        <dbReference type="EMBL" id="CCI45437.1"/>
    </source>
</evidence>
<dbReference type="InterPro" id="IPR020590">
    <property type="entry name" value="Guanylate_kinase_CS"/>
</dbReference>
<comment type="similarity">
    <text evidence="3 10">Belongs to the MET18/MMS19 family.</text>
</comment>
<dbReference type="InterPro" id="IPR016024">
    <property type="entry name" value="ARM-type_fold"/>
</dbReference>
<dbReference type="Pfam" id="PF00625">
    <property type="entry name" value="Guanylate_kin"/>
    <property type="match status" value="1"/>
</dbReference>
<evidence type="ECO:0000256" key="1">
    <source>
        <dbReference type="ARBA" id="ARBA00004123"/>
    </source>
</evidence>
<keyword evidence="6" id="KW-0547">Nucleotide-binding</keyword>
<name>A0A024GFI6_9STRA</name>
<keyword evidence="8" id="KW-0067">ATP-binding</keyword>
<dbReference type="InterPro" id="IPR017665">
    <property type="entry name" value="Guanylate_kinase"/>
</dbReference>
<keyword evidence="5" id="KW-0677">Repeat</keyword>
<evidence type="ECO:0000256" key="8">
    <source>
        <dbReference type="ARBA" id="ARBA00022840"/>
    </source>
</evidence>
<keyword evidence="9 10" id="KW-0539">Nucleus</keyword>
<dbReference type="SUPFAM" id="SSF48371">
    <property type="entry name" value="ARM repeat"/>
    <property type="match status" value="2"/>
</dbReference>
<feature type="domain" description="Guanylate kinase-like" evidence="11">
    <location>
        <begin position="59"/>
        <end position="242"/>
    </location>
</feature>
<dbReference type="FunFam" id="3.30.63.10:FF:000002">
    <property type="entry name" value="Guanylate kinase 1"/>
    <property type="match status" value="1"/>
</dbReference>
<dbReference type="InterPro" id="IPR027417">
    <property type="entry name" value="P-loop_NTPase"/>
</dbReference>
<evidence type="ECO:0000256" key="3">
    <source>
        <dbReference type="ARBA" id="ARBA00009340"/>
    </source>
</evidence>
<dbReference type="GO" id="GO:0051604">
    <property type="term" value="P:protein maturation"/>
    <property type="evidence" value="ECO:0007669"/>
    <property type="project" value="UniProtKB-UniRule"/>
</dbReference>
<evidence type="ECO:0000256" key="2">
    <source>
        <dbReference type="ARBA" id="ARBA00005790"/>
    </source>
</evidence>
<dbReference type="OrthoDB" id="342900at2759"/>
<evidence type="ECO:0000256" key="4">
    <source>
        <dbReference type="ARBA" id="ARBA00022679"/>
    </source>
</evidence>
<dbReference type="InterPro" id="IPR039920">
    <property type="entry name" value="MMS19"/>
</dbReference>
<comment type="similarity">
    <text evidence="2">Belongs to the guanylate kinase family.</text>
</comment>
<dbReference type="EMBL" id="CAIX01000098">
    <property type="protein sequence ID" value="CCI45437.1"/>
    <property type="molecule type" value="Genomic_DNA"/>
</dbReference>
<dbReference type="PROSITE" id="PS00856">
    <property type="entry name" value="GUANYLATE_KINASE_1"/>
    <property type="match status" value="1"/>
</dbReference>
<dbReference type="InParanoid" id="A0A024GFI6"/>
<comment type="caution">
    <text evidence="12">The sequence shown here is derived from an EMBL/GenBank/DDBJ whole genome shotgun (WGS) entry which is preliminary data.</text>
</comment>
<keyword evidence="10" id="KW-0227">DNA damage</keyword>
<keyword evidence="13" id="KW-1185">Reference proteome</keyword>
<dbReference type="InterPro" id="IPR024687">
    <property type="entry name" value="MMS19_C"/>
</dbReference>
<dbReference type="CDD" id="cd22973">
    <property type="entry name" value="DD_CATIP"/>
    <property type="match status" value="1"/>
</dbReference>
<evidence type="ECO:0000256" key="7">
    <source>
        <dbReference type="ARBA" id="ARBA00022777"/>
    </source>
</evidence>
<keyword evidence="10" id="KW-0234">DNA repair</keyword>
<dbReference type="PANTHER" id="PTHR12891:SF0">
    <property type="entry name" value="MMS19 NUCLEOTIDE EXCISION REPAIR PROTEIN HOMOLOG"/>
    <property type="match status" value="1"/>
</dbReference>
<dbReference type="SUPFAM" id="SSF52540">
    <property type="entry name" value="P-loop containing nucleoside triphosphate hydrolases"/>
    <property type="match status" value="1"/>
</dbReference>
<dbReference type="GO" id="GO:0005524">
    <property type="term" value="F:ATP binding"/>
    <property type="evidence" value="ECO:0007669"/>
    <property type="project" value="UniProtKB-KW"/>
</dbReference>
<proteinExistence type="inferred from homology"/>
<evidence type="ECO:0000256" key="5">
    <source>
        <dbReference type="ARBA" id="ARBA00022737"/>
    </source>
</evidence>
<dbReference type="FunFam" id="3.40.50.300:FF:000776">
    <property type="entry name" value="Guanylate kinase 2"/>
    <property type="match status" value="1"/>
</dbReference>
<dbReference type="NCBIfam" id="TIGR03263">
    <property type="entry name" value="guanyl_kin"/>
    <property type="match status" value="1"/>
</dbReference>
<dbReference type="GO" id="GO:0016226">
    <property type="term" value="P:iron-sulfur cluster assembly"/>
    <property type="evidence" value="ECO:0007669"/>
    <property type="project" value="UniProtKB-UniRule"/>
</dbReference>
<dbReference type="STRING" id="65357.A0A024GFI6"/>
<dbReference type="Proteomes" id="UP000053237">
    <property type="component" value="Unassembled WGS sequence"/>
</dbReference>
<dbReference type="CDD" id="cd00071">
    <property type="entry name" value="GMPK"/>
    <property type="match status" value="1"/>
</dbReference>
<dbReference type="InterPro" id="IPR008145">
    <property type="entry name" value="GK/Ca_channel_bsu"/>
</dbReference>
<dbReference type="InterPro" id="IPR047501">
    <property type="entry name" value="DD_CATIP"/>
</dbReference>
<dbReference type="PANTHER" id="PTHR12891">
    <property type="entry name" value="DNA REPAIR/TRANSCRIPTION PROTEIN MET18/MMS19"/>
    <property type="match status" value="1"/>
</dbReference>
<keyword evidence="4" id="KW-0808">Transferase</keyword>
<sequence>MDEDQIKKTMEEAHHEYLRLHPEVKTMVRTFMTTLLLEKPVDVPAFAKDFFSCYEPPRLPPLVIAGPSGVGKGTLINRLMKRYPHLFGFSVSHTTRLPRQGEEHGKSYYFIDKEKFEHDIEVGLFLEYAQVHGNWYGTSKKAVENVQQQQKICILDIDIQGVQKVKECEGLQCKYLFVSPPSLDDLEARLRGRNSETEESIQTRLGSARDEISYGYKPGMFDAILVNEDLDSAFDEMVRRLCDCSSFLIRLQPSKMFQLDAPLSPAIAKYIDIGASNDDETSQKTSLNAVVMHTHRTGSIETLIQELELYLTDDSNDSARARATLLIAEVLTRLPDLPLTENRIKVLTNFFCERLDDTPSIPASFQALIALQKHHNTKISDSESIDLIIQISDSLHVPQLNQSMRKRYFELVQFVTQQERMQKALSNSDRAQLFITSFLNAMTGEKDPRNLKHCFQIAQTMMQKLEIVFQKEDVAEHYFKVTSCYFPITFTPPPNDPYGFTTEELVRSLRNVLTASDVLIHQMIPFLLEKLSASMSEEAKIDALDTLGHCVETFAINNLLLHIRSIGQILYHDILNGEKTRVIETASNVLARVCSVIGRAKTQGTRGSIFAWNAVVVTITNQAVEKLEENSVDSLSSASAGKVLTSMSRESLVVSTHVLNTSMPLLIEQVEHSFDASPSQCEAALDRLMLFVDTIDEEIEQISTFHPIHSHASAILDALLGFLDKEIETSTPNAKRLSIRILCHVVVFPSTPIVSPLDVERIIRLFTRGFLSDISKQVRNEFLSSLKVFSGVTSASSTSQSLQCKREKTLQLYGKLLKENCIAQLLALVQDGDSTQAENFQKSSCRTRKEFERDTLTAITELSHDPVIFKEAVVHLLQPCFINQDGSVLFQSFGADHTLNCFQAVATIIELNASNASNMEFCASVDNQNGIAFKLLDAFVSMAMSDRKPEEQKYMPPNAIAFSTRILRTIMQNVSFDTQQKLLNRAVFCFQPILENGETTPSEHLYPIVSVYTTIINSANRSLAFPKAYCVIDSLLAVAQSIAKAEEKKNECVVLLAQSIGSILNKVRDKDFETKADSLLVRLSQSIQKDKEVSQWHTSLELYIWITKGLLLCGHPKYSAQCLEYLTYLLIDHHDKDVRRQVAEGFRVILTEFPNVLNRKCGASYNMLFRQRLFELVAPNLLAFISKHSLEETTEALTGFCYVVALSPKAAFASLISVIMPLILRGLCSDHVELGAAAIKAYKIVSDTWIENVKPFLKDVFHGLLQQSQHSANALDRKDALECIETLTTLPYELIHSYKDRVLRQLLFCLDDRKRFVRHTAVRVRNKWSVL</sequence>
<dbReference type="Gene3D" id="3.40.50.300">
    <property type="entry name" value="P-loop containing nucleotide triphosphate hydrolases"/>
    <property type="match status" value="1"/>
</dbReference>
<dbReference type="InterPro" id="IPR011989">
    <property type="entry name" value="ARM-like"/>
</dbReference>
<dbReference type="GO" id="GO:0005634">
    <property type="term" value="C:nucleus"/>
    <property type="evidence" value="ECO:0007669"/>
    <property type="project" value="UniProtKB-SubCell"/>
</dbReference>
<dbReference type="Gene3D" id="1.25.10.10">
    <property type="entry name" value="Leucine-rich Repeat Variant"/>
    <property type="match status" value="2"/>
</dbReference>
<dbReference type="InterPro" id="IPR029240">
    <property type="entry name" value="MMS19_N"/>
</dbReference>
<evidence type="ECO:0000256" key="6">
    <source>
        <dbReference type="ARBA" id="ARBA00022741"/>
    </source>
</evidence>
<evidence type="ECO:0000313" key="13">
    <source>
        <dbReference type="Proteomes" id="UP000053237"/>
    </source>
</evidence>
<evidence type="ECO:0000256" key="10">
    <source>
        <dbReference type="RuleBase" id="RU367072"/>
    </source>
</evidence>
<dbReference type="SMART" id="SM00072">
    <property type="entry name" value="GuKc"/>
    <property type="match status" value="1"/>
</dbReference>
<comment type="function">
    <text evidence="10">Key component of the cytosolic iron-sulfur protein assembly (CIA) complex, a multiprotein complex that mediates the incorporation of iron-sulfur cluster into apoproteins specifically involved in DNA metabolism and genomic integrity. In the CIA complex, MMS19 acts as an adapter between early-acting CIA components and a subset of cellular target iron-sulfur proteins.</text>
</comment>
<dbReference type="PROSITE" id="PS50052">
    <property type="entry name" value="GUANYLATE_KINASE_2"/>
    <property type="match status" value="1"/>
</dbReference>
<evidence type="ECO:0000256" key="9">
    <source>
        <dbReference type="ARBA" id="ARBA00023242"/>
    </source>
</evidence>
<reference evidence="12 13" key="1">
    <citation type="submission" date="2012-05" db="EMBL/GenBank/DDBJ databases">
        <title>Recombination and specialization in a pathogen metapopulation.</title>
        <authorList>
            <person name="Gardiner A."/>
            <person name="Kemen E."/>
            <person name="Schultz-Larsen T."/>
            <person name="MacLean D."/>
            <person name="Van Oosterhout C."/>
            <person name="Jones J.D.G."/>
        </authorList>
    </citation>
    <scope>NUCLEOTIDE SEQUENCE [LARGE SCALE GENOMIC DNA]</scope>
    <source>
        <strain evidence="12 13">Ac Nc2</strain>
    </source>
</reference>
<gene>
    <name evidence="12" type="ORF">BN9_063340</name>
</gene>
<protein>
    <recommendedName>
        <fullName evidence="10">MMS19 nucleotide excision repair protein</fullName>
    </recommendedName>
</protein>
<evidence type="ECO:0000259" key="11">
    <source>
        <dbReference type="PROSITE" id="PS50052"/>
    </source>
</evidence>
<dbReference type="GO" id="GO:0006281">
    <property type="term" value="P:DNA repair"/>
    <property type="evidence" value="ECO:0007669"/>
    <property type="project" value="UniProtKB-UniRule"/>
</dbReference>
<dbReference type="Gene3D" id="3.30.63.10">
    <property type="entry name" value="Guanylate Kinase phosphate binding domain"/>
    <property type="match status" value="1"/>
</dbReference>
<dbReference type="Pfam" id="PF14500">
    <property type="entry name" value="MMS19_N"/>
    <property type="match status" value="1"/>
</dbReference>
<dbReference type="GO" id="GO:0004385">
    <property type="term" value="F:GMP kinase activity"/>
    <property type="evidence" value="ECO:0007669"/>
    <property type="project" value="InterPro"/>
</dbReference>
<accession>A0A024GFI6</accession>
<dbReference type="Pfam" id="PF12460">
    <property type="entry name" value="MMS19_C"/>
    <property type="match status" value="1"/>
</dbReference>
<dbReference type="GO" id="GO:0097361">
    <property type="term" value="C:cytosolic [4Fe-4S] assembly targeting complex"/>
    <property type="evidence" value="ECO:0007669"/>
    <property type="project" value="UniProtKB-UniRule"/>
</dbReference>